<organism evidence="6">
    <name type="scientific">Schistosoma curassoni</name>
    <dbReference type="NCBI Taxonomy" id="6186"/>
    <lineage>
        <taxon>Eukaryota</taxon>
        <taxon>Metazoa</taxon>
        <taxon>Spiralia</taxon>
        <taxon>Lophotrochozoa</taxon>
        <taxon>Platyhelminthes</taxon>
        <taxon>Trematoda</taxon>
        <taxon>Digenea</taxon>
        <taxon>Strigeidida</taxon>
        <taxon>Schistosomatoidea</taxon>
        <taxon>Schistosomatidae</taxon>
        <taxon>Schistosoma</taxon>
    </lineage>
</organism>
<dbReference type="STRING" id="6186.A0A183K7U1"/>
<protein>
    <submittedName>
        <fullName evidence="6">FSH1 domain-containing protein</fullName>
    </submittedName>
</protein>
<dbReference type="GO" id="GO:0016787">
    <property type="term" value="F:hydrolase activity"/>
    <property type="evidence" value="ECO:0007669"/>
    <property type="project" value="UniProtKB-KW"/>
</dbReference>
<dbReference type="Proteomes" id="UP000279833">
    <property type="component" value="Unassembled WGS sequence"/>
</dbReference>
<dbReference type="SUPFAM" id="SSF53474">
    <property type="entry name" value="alpha/beta-Hydrolases"/>
    <property type="match status" value="1"/>
</dbReference>
<evidence type="ECO:0000313" key="5">
    <source>
        <dbReference type="Proteomes" id="UP000279833"/>
    </source>
</evidence>
<dbReference type="PANTHER" id="PTHR48070:SF6">
    <property type="entry name" value="ESTERASE OVCA2"/>
    <property type="match status" value="1"/>
</dbReference>
<comment type="similarity">
    <text evidence="1">Belongs to the LovG family.</text>
</comment>
<dbReference type="InterPro" id="IPR050593">
    <property type="entry name" value="LovG"/>
</dbReference>
<dbReference type="InterPro" id="IPR029058">
    <property type="entry name" value="AB_hydrolase_fold"/>
</dbReference>
<evidence type="ECO:0000256" key="1">
    <source>
        <dbReference type="ARBA" id="ARBA00005863"/>
    </source>
</evidence>
<dbReference type="AlphaFoldDB" id="A0A183K7U1"/>
<evidence type="ECO:0000256" key="2">
    <source>
        <dbReference type="ARBA" id="ARBA00022801"/>
    </source>
</evidence>
<dbReference type="GO" id="GO:0005634">
    <property type="term" value="C:nucleus"/>
    <property type="evidence" value="ECO:0007669"/>
    <property type="project" value="TreeGrafter"/>
</dbReference>
<dbReference type="GO" id="GO:0005737">
    <property type="term" value="C:cytoplasm"/>
    <property type="evidence" value="ECO:0007669"/>
    <property type="project" value="TreeGrafter"/>
</dbReference>
<evidence type="ECO:0000313" key="4">
    <source>
        <dbReference type="EMBL" id="VDP42882.1"/>
    </source>
</evidence>
<name>A0A183K7U1_9TREM</name>
<dbReference type="Pfam" id="PF03959">
    <property type="entry name" value="FSH1"/>
    <property type="match status" value="1"/>
</dbReference>
<dbReference type="Gene3D" id="3.40.50.1820">
    <property type="entry name" value="alpha/beta hydrolase"/>
    <property type="match status" value="1"/>
</dbReference>
<proteinExistence type="inferred from homology"/>
<dbReference type="WBParaSite" id="SCUD_0001107001-mRNA-1">
    <property type="protein sequence ID" value="SCUD_0001107001-mRNA-1"/>
    <property type="gene ID" value="SCUD_0001107001"/>
</dbReference>
<evidence type="ECO:0000259" key="3">
    <source>
        <dbReference type="Pfam" id="PF03959"/>
    </source>
</evidence>
<reference evidence="6" key="1">
    <citation type="submission" date="2016-06" db="UniProtKB">
        <authorList>
            <consortium name="WormBaseParasite"/>
        </authorList>
    </citation>
    <scope>IDENTIFICATION</scope>
</reference>
<keyword evidence="2" id="KW-0378">Hydrolase</keyword>
<evidence type="ECO:0000313" key="6">
    <source>
        <dbReference type="WBParaSite" id="SCUD_0001107001-mRNA-1"/>
    </source>
</evidence>
<reference evidence="4 5" key="2">
    <citation type="submission" date="2018-11" db="EMBL/GenBank/DDBJ databases">
        <authorList>
            <consortium name="Pathogen Informatics"/>
        </authorList>
    </citation>
    <scope>NUCLEOTIDE SEQUENCE [LARGE SCALE GENOMIC DNA]</scope>
    <source>
        <strain evidence="4">Dakar</strain>
        <strain evidence="5">Dakar, Senegal</strain>
    </source>
</reference>
<sequence>MDGLISTSINLRLLKSANKPRHLRKSVPVVFNATPAITETQQTELDLLPKACAWWFSKPMEFLAQESSTYDAGFRESLLAVKKYIKEEGPFDGMLGFSQGAAFLLLLQIMMEHKLSGTVRENNCLLSPQNFTDYDVGPIKFTILVAPFISRCLLHQAIYVYKTSIPSLVVYGETDSVIPREMSEEALDVFLSEPKVFVHDGGHYIPTHADAKKIYTDIVSKFIEK</sequence>
<gene>
    <name evidence="4" type="ORF">SCUD_LOCUS11070</name>
</gene>
<dbReference type="GO" id="GO:0032526">
    <property type="term" value="P:response to retinoic acid"/>
    <property type="evidence" value="ECO:0007669"/>
    <property type="project" value="TreeGrafter"/>
</dbReference>
<dbReference type="PANTHER" id="PTHR48070">
    <property type="entry name" value="ESTERASE OVCA2"/>
    <property type="match status" value="1"/>
</dbReference>
<dbReference type="InterPro" id="IPR005645">
    <property type="entry name" value="FSH-like_dom"/>
</dbReference>
<dbReference type="EMBL" id="UZAK01034172">
    <property type="protein sequence ID" value="VDP42882.1"/>
    <property type="molecule type" value="Genomic_DNA"/>
</dbReference>
<feature type="domain" description="Serine hydrolase" evidence="3">
    <location>
        <begin position="49"/>
        <end position="212"/>
    </location>
</feature>
<accession>A0A183K7U1</accession>
<keyword evidence="5" id="KW-1185">Reference proteome</keyword>